<keyword evidence="9" id="KW-1185">Reference proteome</keyword>
<dbReference type="Pfam" id="PF00892">
    <property type="entry name" value="EamA"/>
    <property type="match status" value="2"/>
</dbReference>
<dbReference type="InterPro" id="IPR050638">
    <property type="entry name" value="AA-Vitamin_Transporters"/>
</dbReference>
<evidence type="ECO:0000256" key="3">
    <source>
        <dbReference type="ARBA" id="ARBA00022692"/>
    </source>
</evidence>
<dbReference type="RefSeq" id="WP_208833034.1">
    <property type="nucleotide sequence ID" value="NZ_CP072110.1"/>
</dbReference>
<sequence length="285" mass="31171">MTAVLLWSTVATAFKIALDYLAPSELLLFACTSSAIALLFVCLVQGKLAHCKVELKNRPGYYILSALINPVGYYLVLFGAYSLLPGSQAQPINYTWAISLTILSAVVLKQRITFKDGIACVLGYLGVFVIATKGNVFGVQFDSITGVALALFSTFLWSGFWILNAKNLTDSTVSLTINFCIATVVLWIFVGTQFDFSKLNWVAGSAVVYIGLFEMGITFLFWSKAMKLTTNTSVIANLIFLSPFVSLILLHYVRGEQIYLATVVGLLIIIGALLIQQLPFKTKKG</sequence>
<comment type="subcellular location">
    <subcellularLocation>
        <location evidence="1">Cell membrane</location>
        <topology evidence="1">Multi-pass membrane protein</topology>
    </subcellularLocation>
</comment>
<evidence type="ECO:0000256" key="2">
    <source>
        <dbReference type="ARBA" id="ARBA00022475"/>
    </source>
</evidence>
<keyword evidence="3 6" id="KW-0812">Transmembrane</keyword>
<organism evidence="8 9">
    <name type="scientific">Psychrosphaera ytuae</name>
    <dbReference type="NCBI Taxonomy" id="2820710"/>
    <lineage>
        <taxon>Bacteria</taxon>
        <taxon>Pseudomonadati</taxon>
        <taxon>Pseudomonadota</taxon>
        <taxon>Gammaproteobacteria</taxon>
        <taxon>Alteromonadales</taxon>
        <taxon>Pseudoalteromonadaceae</taxon>
        <taxon>Psychrosphaera</taxon>
    </lineage>
</organism>
<dbReference type="InterPro" id="IPR037185">
    <property type="entry name" value="EmrE-like"/>
</dbReference>
<evidence type="ECO:0000313" key="9">
    <source>
        <dbReference type="Proteomes" id="UP000682739"/>
    </source>
</evidence>
<protein>
    <submittedName>
        <fullName evidence="8">DMT family transporter</fullName>
    </submittedName>
</protein>
<feature type="transmembrane region" description="Helical" evidence="6">
    <location>
        <begin position="200"/>
        <end position="222"/>
    </location>
</feature>
<feature type="transmembrane region" description="Helical" evidence="6">
    <location>
        <begin position="90"/>
        <end position="108"/>
    </location>
</feature>
<feature type="transmembrane region" description="Helical" evidence="6">
    <location>
        <begin position="175"/>
        <end position="194"/>
    </location>
</feature>
<evidence type="ECO:0000256" key="4">
    <source>
        <dbReference type="ARBA" id="ARBA00022989"/>
    </source>
</evidence>
<feature type="domain" description="EamA" evidence="7">
    <location>
        <begin position="2"/>
        <end position="131"/>
    </location>
</feature>
<evidence type="ECO:0000313" key="8">
    <source>
        <dbReference type="EMBL" id="QTH64999.1"/>
    </source>
</evidence>
<evidence type="ECO:0000256" key="6">
    <source>
        <dbReference type="SAM" id="Phobius"/>
    </source>
</evidence>
<reference evidence="8" key="1">
    <citation type="submission" date="2021-03" db="EMBL/GenBank/DDBJ databases">
        <title>Description of Psychrosphaera ytuae sp. nov. isolated from deep sea sediment of South China Sea.</title>
        <authorList>
            <person name="Zhang J."/>
            <person name="Xu X.-D."/>
        </authorList>
    </citation>
    <scope>NUCLEOTIDE SEQUENCE</scope>
    <source>
        <strain evidence="8">MTZ26</strain>
    </source>
</reference>
<dbReference type="PANTHER" id="PTHR32322">
    <property type="entry name" value="INNER MEMBRANE TRANSPORTER"/>
    <property type="match status" value="1"/>
</dbReference>
<feature type="transmembrane region" description="Helical" evidence="6">
    <location>
        <begin position="27"/>
        <end position="49"/>
    </location>
</feature>
<dbReference type="InterPro" id="IPR000620">
    <property type="entry name" value="EamA_dom"/>
</dbReference>
<evidence type="ECO:0000256" key="5">
    <source>
        <dbReference type="ARBA" id="ARBA00023136"/>
    </source>
</evidence>
<evidence type="ECO:0000259" key="7">
    <source>
        <dbReference type="Pfam" id="PF00892"/>
    </source>
</evidence>
<dbReference type="AlphaFoldDB" id="A0A975DDK4"/>
<dbReference type="KEGG" id="psym:J1N51_06005"/>
<dbReference type="Proteomes" id="UP000682739">
    <property type="component" value="Chromosome"/>
</dbReference>
<feature type="domain" description="EamA" evidence="7">
    <location>
        <begin position="145"/>
        <end position="275"/>
    </location>
</feature>
<keyword evidence="4 6" id="KW-1133">Transmembrane helix</keyword>
<keyword evidence="2" id="KW-1003">Cell membrane</keyword>
<feature type="transmembrane region" description="Helical" evidence="6">
    <location>
        <begin position="61"/>
        <end position="84"/>
    </location>
</feature>
<accession>A0A975DDK4</accession>
<dbReference type="EMBL" id="CP072110">
    <property type="protein sequence ID" value="QTH64999.1"/>
    <property type="molecule type" value="Genomic_DNA"/>
</dbReference>
<feature type="transmembrane region" description="Helical" evidence="6">
    <location>
        <begin position="258"/>
        <end position="275"/>
    </location>
</feature>
<dbReference type="PANTHER" id="PTHR32322:SF18">
    <property type="entry name" value="S-ADENOSYLMETHIONINE_S-ADENOSYLHOMOCYSTEINE TRANSPORTER"/>
    <property type="match status" value="1"/>
</dbReference>
<gene>
    <name evidence="8" type="ORF">J1N51_06005</name>
</gene>
<dbReference type="SUPFAM" id="SSF103481">
    <property type="entry name" value="Multidrug resistance efflux transporter EmrE"/>
    <property type="match status" value="2"/>
</dbReference>
<dbReference type="GO" id="GO:0005886">
    <property type="term" value="C:plasma membrane"/>
    <property type="evidence" value="ECO:0007669"/>
    <property type="project" value="UniProtKB-SubCell"/>
</dbReference>
<feature type="transmembrane region" description="Helical" evidence="6">
    <location>
        <begin position="120"/>
        <end position="138"/>
    </location>
</feature>
<feature type="transmembrane region" description="Helical" evidence="6">
    <location>
        <begin position="234"/>
        <end position="252"/>
    </location>
</feature>
<evidence type="ECO:0000256" key="1">
    <source>
        <dbReference type="ARBA" id="ARBA00004651"/>
    </source>
</evidence>
<feature type="transmembrane region" description="Helical" evidence="6">
    <location>
        <begin position="144"/>
        <end position="163"/>
    </location>
</feature>
<proteinExistence type="predicted"/>
<name>A0A975DDK4_9GAMM</name>
<keyword evidence="5 6" id="KW-0472">Membrane</keyword>